<gene>
    <name evidence="2" type="ORF">SAMN05192565_1338</name>
</gene>
<accession>A0A1I2X5I5</accession>
<sequence length="81" mass="8803">MATFGAFARDPAPGPARTAHDDCEAEYAVRGLEPDFSELGPELDAVAKAAKEMLAGMTPEQLDEIEDGIQRDYAAHVRKRN</sequence>
<dbReference type="Proteomes" id="UP000199229">
    <property type="component" value="Unassembled WGS sequence"/>
</dbReference>
<dbReference type="RefSeq" id="WP_091975042.1">
    <property type="nucleotide sequence ID" value="NZ_FOPM01000033.1"/>
</dbReference>
<evidence type="ECO:0000256" key="1">
    <source>
        <dbReference type="SAM" id="MobiDB-lite"/>
    </source>
</evidence>
<protein>
    <submittedName>
        <fullName evidence="2">Uncharacterized protein</fullName>
    </submittedName>
</protein>
<name>A0A1I2X5I5_9HYPH</name>
<feature type="region of interest" description="Disordered" evidence="1">
    <location>
        <begin position="1"/>
        <end position="21"/>
    </location>
</feature>
<dbReference type="EMBL" id="FOPM01000033">
    <property type="protein sequence ID" value="SFH08803.1"/>
    <property type="molecule type" value="Genomic_DNA"/>
</dbReference>
<proteinExistence type="predicted"/>
<dbReference type="OrthoDB" id="8020516at2"/>
<organism evidence="2 3">
    <name type="scientific">Methylobacterium gossipiicola</name>
    <dbReference type="NCBI Taxonomy" id="582675"/>
    <lineage>
        <taxon>Bacteria</taxon>
        <taxon>Pseudomonadati</taxon>
        <taxon>Pseudomonadota</taxon>
        <taxon>Alphaproteobacteria</taxon>
        <taxon>Hyphomicrobiales</taxon>
        <taxon>Methylobacteriaceae</taxon>
        <taxon>Methylobacterium</taxon>
    </lineage>
</organism>
<evidence type="ECO:0000313" key="2">
    <source>
        <dbReference type="EMBL" id="SFH08803.1"/>
    </source>
</evidence>
<dbReference type="AlphaFoldDB" id="A0A1I2X5I5"/>
<keyword evidence="3" id="KW-1185">Reference proteome</keyword>
<evidence type="ECO:0000313" key="3">
    <source>
        <dbReference type="Proteomes" id="UP000199229"/>
    </source>
</evidence>
<reference evidence="3" key="1">
    <citation type="submission" date="2016-10" db="EMBL/GenBank/DDBJ databases">
        <authorList>
            <person name="Varghese N."/>
            <person name="Submissions S."/>
        </authorList>
    </citation>
    <scope>NUCLEOTIDE SEQUENCE [LARGE SCALE GENOMIC DNA]</scope>
    <source>
        <strain evidence="3">Gh-105</strain>
    </source>
</reference>